<organism evidence="8 9">
    <name type="scientific">Nesterenkonia aethiopica</name>
    <dbReference type="NCBI Taxonomy" id="269144"/>
    <lineage>
        <taxon>Bacteria</taxon>
        <taxon>Bacillati</taxon>
        <taxon>Actinomycetota</taxon>
        <taxon>Actinomycetes</taxon>
        <taxon>Micrococcales</taxon>
        <taxon>Micrococcaceae</taxon>
        <taxon>Nesterenkonia</taxon>
    </lineage>
</organism>
<feature type="compositionally biased region" description="Basic and acidic residues" evidence="5">
    <location>
        <begin position="46"/>
        <end position="57"/>
    </location>
</feature>
<feature type="transmembrane region" description="Helical" evidence="6">
    <location>
        <begin position="255"/>
        <end position="278"/>
    </location>
</feature>
<feature type="transmembrane region" description="Helical" evidence="6">
    <location>
        <begin position="195"/>
        <end position="218"/>
    </location>
</feature>
<feature type="transmembrane region" description="Helical" evidence="6">
    <location>
        <begin position="306"/>
        <end position="330"/>
    </location>
</feature>
<dbReference type="PROSITE" id="PS50850">
    <property type="entry name" value="MFS"/>
    <property type="match status" value="1"/>
</dbReference>
<feature type="compositionally biased region" description="Polar residues" evidence="5">
    <location>
        <begin position="61"/>
        <end position="72"/>
    </location>
</feature>
<protein>
    <submittedName>
        <fullName evidence="8">MFS transporter</fullName>
    </submittedName>
</protein>
<dbReference type="RefSeq" id="WP_344680826.1">
    <property type="nucleotide sequence ID" value="NZ_BAAAVT010000011.1"/>
</dbReference>
<evidence type="ECO:0000256" key="1">
    <source>
        <dbReference type="ARBA" id="ARBA00004651"/>
    </source>
</evidence>
<sequence length="494" mass="53476">MHSVPHDRRTPRAHTAAPPDVPRRSRGATTERRTPQQPDPAEEPQADDRQIDHRQIDDTQPDANQPDATQPDASAKGDDAAVSGTQTDDAPPPSMERPRLFTKDFLLAIVINVIFALVFYMLVTGMAVFAVEEFRSGQTAAGFAASAFVIGALVSRFAAGKYVEFLGRRRTMIICLAVYVLAGLAYLWVDSYEALIALRVVHGVAFGFGQTALNAAVFSLIPASRRGEGAGYYMLAVALPPAIGPMLTLQLTQHLGFWAMFVSTSVVSVIGLVAALLIRMPEAEHVPDRWRDRLRLRPADIIEPRAFALAAIAMLLGFGFASIMTFLNGFARSEGMVTAASLFFVIYAAAVLVTRLFAGRIQDRYGDNVVVYPTIVLYAVSLGLLAWSPNQAVIMVAGVLAGLGFGALLPAFQATIASMLPTTRTSIGISTFFILLDTGFGLSPLVLGPLVEFGSYRIMFAACAVLVTSTLVLYWLLHGRFSVKQGVSRRPRRP</sequence>
<dbReference type="InterPro" id="IPR020846">
    <property type="entry name" value="MFS_dom"/>
</dbReference>
<proteinExistence type="predicted"/>
<dbReference type="EMBL" id="BAAAVT010000011">
    <property type="protein sequence ID" value="GAA3066956.1"/>
    <property type="molecule type" value="Genomic_DNA"/>
</dbReference>
<keyword evidence="2 6" id="KW-0812">Transmembrane</keyword>
<accession>A0ABP6LYT5</accession>
<dbReference type="InterPro" id="IPR052714">
    <property type="entry name" value="MFS_Exporter"/>
</dbReference>
<comment type="caution">
    <text evidence="8">The sequence shown here is derived from an EMBL/GenBank/DDBJ whole genome shotgun (WGS) entry which is preliminary data.</text>
</comment>
<reference evidence="9" key="1">
    <citation type="journal article" date="2019" name="Int. J. Syst. Evol. Microbiol.">
        <title>The Global Catalogue of Microorganisms (GCM) 10K type strain sequencing project: providing services to taxonomists for standard genome sequencing and annotation.</title>
        <authorList>
            <consortium name="The Broad Institute Genomics Platform"/>
            <consortium name="The Broad Institute Genome Sequencing Center for Infectious Disease"/>
            <person name="Wu L."/>
            <person name="Ma J."/>
        </authorList>
    </citation>
    <scope>NUCLEOTIDE SEQUENCE [LARGE SCALE GENOMIC DNA]</scope>
    <source>
        <strain evidence="9">JCM 14309</strain>
    </source>
</reference>
<evidence type="ECO:0000256" key="6">
    <source>
        <dbReference type="SAM" id="Phobius"/>
    </source>
</evidence>
<dbReference type="Gene3D" id="1.20.1250.20">
    <property type="entry name" value="MFS general substrate transporter like domains"/>
    <property type="match status" value="2"/>
</dbReference>
<feature type="transmembrane region" description="Helical" evidence="6">
    <location>
        <begin position="105"/>
        <end position="128"/>
    </location>
</feature>
<feature type="compositionally biased region" description="Basic and acidic residues" evidence="5">
    <location>
        <begin position="1"/>
        <end position="10"/>
    </location>
</feature>
<feature type="transmembrane region" description="Helical" evidence="6">
    <location>
        <begin position="427"/>
        <end position="446"/>
    </location>
</feature>
<feature type="transmembrane region" description="Helical" evidence="6">
    <location>
        <begin position="171"/>
        <end position="189"/>
    </location>
</feature>
<dbReference type="Proteomes" id="UP001500236">
    <property type="component" value="Unassembled WGS sequence"/>
</dbReference>
<dbReference type="InterPro" id="IPR036259">
    <property type="entry name" value="MFS_trans_sf"/>
</dbReference>
<evidence type="ECO:0000313" key="9">
    <source>
        <dbReference type="Proteomes" id="UP001500236"/>
    </source>
</evidence>
<evidence type="ECO:0000256" key="5">
    <source>
        <dbReference type="SAM" id="MobiDB-lite"/>
    </source>
</evidence>
<feature type="transmembrane region" description="Helical" evidence="6">
    <location>
        <begin position="336"/>
        <end position="357"/>
    </location>
</feature>
<comment type="subcellular location">
    <subcellularLocation>
        <location evidence="1">Cell membrane</location>
        <topology evidence="1">Multi-pass membrane protein</topology>
    </subcellularLocation>
</comment>
<dbReference type="PANTHER" id="PTHR23531">
    <property type="entry name" value="QUINOLENE RESISTANCE PROTEIN NORA"/>
    <property type="match status" value="1"/>
</dbReference>
<feature type="transmembrane region" description="Helical" evidence="6">
    <location>
        <begin position="230"/>
        <end position="249"/>
    </location>
</feature>
<evidence type="ECO:0000259" key="7">
    <source>
        <dbReference type="PROSITE" id="PS50850"/>
    </source>
</evidence>
<keyword evidence="4 6" id="KW-0472">Membrane</keyword>
<gene>
    <name evidence="8" type="ORF">GCM10010529_19730</name>
</gene>
<dbReference type="CDD" id="cd17489">
    <property type="entry name" value="MFS_YfcJ_like"/>
    <property type="match status" value="1"/>
</dbReference>
<keyword evidence="3 6" id="KW-1133">Transmembrane helix</keyword>
<feature type="transmembrane region" description="Helical" evidence="6">
    <location>
        <begin position="393"/>
        <end position="415"/>
    </location>
</feature>
<evidence type="ECO:0000256" key="4">
    <source>
        <dbReference type="ARBA" id="ARBA00023136"/>
    </source>
</evidence>
<dbReference type="InterPro" id="IPR011701">
    <property type="entry name" value="MFS"/>
</dbReference>
<feature type="region of interest" description="Disordered" evidence="5">
    <location>
        <begin position="1"/>
        <end position="96"/>
    </location>
</feature>
<evidence type="ECO:0000256" key="2">
    <source>
        <dbReference type="ARBA" id="ARBA00022692"/>
    </source>
</evidence>
<feature type="transmembrane region" description="Helical" evidence="6">
    <location>
        <begin position="140"/>
        <end position="159"/>
    </location>
</feature>
<evidence type="ECO:0000256" key="3">
    <source>
        <dbReference type="ARBA" id="ARBA00022989"/>
    </source>
</evidence>
<dbReference type="PANTHER" id="PTHR23531:SF1">
    <property type="entry name" value="QUINOLENE RESISTANCE PROTEIN NORA"/>
    <property type="match status" value="1"/>
</dbReference>
<evidence type="ECO:0000313" key="8">
    <source>
        <dbReference type="EMBL" id="GAA3066956.1"/>
    </source>
</evidence>
<feature type="domain" description="Major facilitator superfamily (MFS) profile" evidence="7">
    <location>
        <begin position="104"/>
        <end position="482"/>
    </location>
</feature>
<feature type="transmembrane region" description="Helical" evidence="6">
    <location>
        <begin position="369"/>
        <end position="387"/>
    </location>
</feature>
<name>A0ABP6LYT5_9MICC</name>
<feature type="transmembrane region" description="Helical" evidence="6">
    <location>
        <begin position="458"/>
        <end position="477"/>
    </location>
</feature>
<dbReference type="Pfam" id="PF07690">
    <property type="entry name" value="MFS_1"/>
    <property type="match status" value="1"/>
</dbReference>
<dbReference type="SUPFAM" id="SSF103473">
    <property type="entry name" value="MFS general substrate transporter"/>
    <property type="match status" value="1"/>
</dbReference>
<keyword evidence="9" id="KW-1185">Reference proteome</keyword>